<reference evidence="8" key="1">
    <citation type="submission" date="2021-02" db="EMBL/GenBank/DDBJ databases">
        <authorList>
            <person name="Nowell W R."/>
        </authorList>
    </citation>
    <scope>NUCLEOTIDE SEQUENCE</scope>
</reference>
<evidence type="ECO:0000259" key="7">
    <source>
        <dbReference type="Pfam" id="PF01061"/>
    </source>
</evidence>
<dbReference type="AlphaFoldDB" id="A0A816UP08"/>
<name>A0A816UP08_9BILA</name>
<accession>A0A816UP08</accession>
<dbReference type="GO" id="GO:0140359">
    <property type="term" value="F:ABC-type transporter activity"/>
    <property type="evidence" value="ECO:0007669"/>
    <property type="project" value="InterPro"/>
</dbReference>
<gene>
    <name evidence="8" type="ORF">XDN619_LOCUS21273</name>
</gene>
<keyword evidence="3 6" id="KW-0812">Transmembrane</keyword>
<dbReference type="EMBL" id="CAJNRG010009407">
    <property type="protein sequence ID" value="CAF2113605.1"/>
    <property type="molecule type" value="Genomic_DNA"/>
</dbReference>
<organism evidence="8 9">
    <name type="scientific">Rotaria magnacalcarata</name>
    <dbReference type="NCBI Taxonomy" id="392030"/>
    <lineage>
        <taxon>Eukaryota</taxon>
        <taxon>Metazoa</taxon>
        <taxon>Spiralia</taxon>
        <taxon>Gnathifera</taxon>
        <taxon>Rotifera</taxon>
        <taxon>Eurotatoria</taxon>
        <taxon>Bdelloidea</taxon>
        <taxon>Philodinida</taxon>
        <taxon>Philodinidae</taxon>
        <taxon>Rotaria</taxon>
    </lineage>
</organism>
<keyword evidence="4 6" id="KW-1133">Transmembrane helix</keyword>
<evidence type="ECO:0000256" key="3">
    <source>
        <dbReference type="ARBA" id="ARBA00022692"/>
    </source>
</evidence>
<protein>
    <recommendedName>
        <fullName evidence="7">ABC-2 type transporter transmembrane domain-containing protein</fullName>
    </recommendedName>
</protein>
<evidence type="ECO:0000256" key="4">
    <source>
        <dbReference type="ARBA" id="ARBA00022989"/>
    </source>
</evidence>
<sequence length="128" mass="14833">MSINILLYLFIAAVALITVILIFVIMMMFTGFLIDLPSIFPWLSWMQWISAFRYASNVLTISEFQGLNFCSSNGTEFCQLTGEEVLAKRELTHVSSWDLWKNFFALTVMTIGLFVLAYIQLIRMKRKK</sequence>
<feature type="transmembrane region" description="Helical" evidence="6">
    <location>
        <begin position="7"/>
        <end position="34"/>
    </location>
</feature>
<keyword evidence="5 6" id="KW-0472">Membrane</keyword>
<feature type="transmembrane region" description="Helical" evidence="6">
    <location>
        <begin position="103"/>
        <end position="122"/>
    </location>
</feature>
<evidence type="ECO:0000256" key="2">
    <source>
        <dbReference type="ARBA" id="ARBA00022448"/>
    </source>
</evidence>
<evidence type="ECO:0000256" key="6">
    <source>
        <dbReference type="SAM" id="Phobius"/>
    </source>
</evidence>
<evidence type="ECO:0000313" key="8">
    <source>
        <dbReference type="EMBL" id="CAF2113605.1"/>
    </source>
</evidence>
<comment type="subcellular location">
    <subcellularLocation>
        <location evidence="1">Membrane</location>
        <topology evidence="1">Multi-pass membrane protein</topology>
    </subcellularLocation>
</comment>
<dbReference type="GO" id="GO:0016020">
    <property type="term" value="C:membrane"/>
    <property type="evidence" value="ECO:0007669"/>
    <property type="project" value="UniProtKB-SubCell"/>
</dbReference>
<evidence type="ECO:0000256" key="5">
    <source>
        <dbReference type="ARBA" id="ARBA00023136"/>
    </source>
</evidence>
<dbReference type="PANTHER" id="PTHR19241">
    <property type="entry name" value="ATP-BINDING CASSETTE TRANSPORTER"/>
    <property type="match status" value="1"/>
</dbReference>
<comment type="caution">
    <text evidence="8">The sequence shown here is derived from an EMBL/GenBank/DDBJ whole genome shotgun (WGS) entry which is preliminary data.</text>
</comment>
<dbReference type="InterPro" id="IPR013525">
    <property type="entry name" value="ABC2_TM"/>
</dbReference>
<evidence type="ECO:0000313" key="9">
    <source>
        <dbReference type="Proteomes" id="UP000663887"/>
    </source>
</evidence>
<keyword evidence="2" id="KW-0813">Transport</keyword>
<evidence type="ECO:0000256" key="1">
    <source>
        <dbReference type="ARBA" id="ARBA00004141"/>
    </source>
</evidence>
<dbReference type="Pfam" id="PF01061">
    <property type="entry name" value="ABC2_membrane"/>
    <property type="match status" value="1"/>
</dbReference>
<proteinExistence type="predicted"/>
<feature type="domain" description="ABC-2 type transporter transmembrane" evidence="7">
    <location>
        <begin position="14"/>
        <end position="64"/>
    </location>
</feature>
<dbReference type="Proteomes" id="UP000663887">
    <property type="component" value="Unassembled WGS sequence"/>
</dbReference>